<evidence type="ECO:0000313" key="2">
    <source>
        <dbReference type="Proteomes" id="UP000183567"/>
    </source>
</evidence>
<dbReference type="EMBL" id="LVVM01000270">
    <property type="protein sequence ID" value="OJA21108.1"/>
    <property type="molecule type" value="Genomic_DNA"/>
</dbReference>
<gene>
    <name evidence="1" type="ORF">AZE42_09909</name>
</gene>
<sequence length="106" mass="11782">MSSNTAAIAAPADAATANQAFIALLDKLNEIVEKVQQSQSQEEKMRLSQTIAYALHDAFGSYRTMATYIPPRLLSMAAEVFRAQMGTQRLAQVPDWNRVGHNEDIW</sequence>
<dbReference type="Proteomes" id="UP000183567">
    <property type="component" value="Unassembled WGS sequence"/>
</dbReference>
<evidence type="ECO:0000313" key="1">
    <source>
        <dbReference type="EMBL" id="OJA21108.1"/>
    </source>
</evidence>
<dbReference type="OrthoDB" id="2684913at2759"/>
<dbReference type="AlphaFoldDB" id="A0A1J8RB41"/>
<name>A0A1J8RB41_9AGAM</name>
<proteinExistence type="predicted"/>
<keyword evidence="2" id="KW-1185">Reference proteome</keyword>
<comment type="caution">
    <text evidence="1">The sequence shown here is derived from an EMBL/GenBank/DDBJ whole genome shotgun (WGS) entry which is preliminary data.</text>
</comment>
<organism evidence="1 2">
    <name type="scientific">Rhizopogon vesiculosus</name>
    <dbReference type="NCBI Taxonomy" id="180088"/>
    <lineage>
        <taxon>Eukaryota</taxon>
        <taxon>Fungi</taxon>
        <taxon>Dikarya</taxon>
        <taxon>Basidiomycota</taxon>
        <taxon>Agaricomycotina</taxon>
        <taxon>Agaricomycetes</taxon>
        <taxon>Agaricomycetidae</taxon>
        <taxon>Boletales</taxon>
        <taxon>Suillineae</taxon>
        <taxon>Rhizopogonaceae</taxon>
        <taxon>Rhizopogon</taxon>
    </lineage>
</organism>
<protein>
    <submittedName>
        <fullName evidence="1">Uncharacterized protein</fullName>
    </submittedName>
</protein>
<reference evidence="1 2" key="1">
    <citation type="submission" date="2016-03" db="EMBL/GenBank/DDBJ databases">
        <title>Comparative genomics of the ectomycorrhizal sister species Rhizopogon vinicolor and Rhizopogon vesiculosus (Basidiomycota: Boletales) reveals a divergence of the mating type B locus.</title>
        <authorList>
            <person name="Mujic A.B."/>
            <person name="Kuo A."/>
            <person name="Tritt A."/>
            <person name="Lipzen A."/>
            <person name="Chen C."/>
            <person name="Johnson J."/>
            <person name="Sharma A."/>
            <person name="Barry K."/>
            <person name="Grigoriev I.V."/>
            <person name="Spatafora J.W."/>
        </authorList>
    </citation>
    <scope>NUCLEOTIDE SEQUENCE [LARGE SCALE GENOMIC DNA]</scope>
    <source>
        <strain evidence="1 2">AM-OR11-056</strain>
    </source>
</reference>
<accession>A0A1J8RB41</accession>